<evidence type="ECO:0000256" key="1">
    <source>
        <dbReference type="SAM" id="Phobius"/>
    </source>
</evidence>
<gene>
    <name evidence="2" type="ORF">FB00_01600</name>
</gene>
<name>A0A0H2KTX5_9MICO</name>
<dbReference type="Pfam" id="PF06993">
    <property type="entry name" value="DUF1304"/>
    <property type="match status" value="1"/>
</dbReference>
<dbReference type="PATRIC" id="fig|264251.5.peg.330"/>
<dbReference type="InterPro" id="IPR009732">
    <property type="entry name" value="DUF1304"/>
</dbReference>
<evidence type="ECO:0000313" key="2">
    <source>
        <dbReference type="EMBL" id="KLN36573.1"/>
    </source>
</evidence>
<proteinExistence type="predicted"/>
<dbReference type="STRING" id="264251.FB00_01600"/>
<keyword evidence="1" id="KW-0812">Transmembrane</keyword>
<keyword evidence="3" id="KW-1185">Reference proteome</keyword>
<sequence>MSTLAQVLAVAAGVLHVGVGVVEAFFFHRPWAQQFLLRKRFSPPEVTLWAFNVAFYNMFLGAGTVLGVVLAANGLVDEGRTLVLYTAGFMTLGGVVLWVSDHRLWTGTLGQSGFGLATLVATLAS</sequence>
<comment type="caution">
    <text evidence="2">The sequence shown here is derived from an EMBL/GenBank/DDBJ whole genome shotgun (WGS) entry which is preliminary data.</text>
</comment>
<accession>A0A0H2KTX5</accession>
<feature type="transmembrane region" description="Helical" evidence="1">
    <location>
        <begin position="82"/>
        <end position="99"/>
    </location>
</feature>
<feature type="transmembrane region" description="Helical" evidence="1">
    <location>
        <begin position="48"/>
        <end position="70"/>
    </location>
</feature>
<dbReference type="RefSeq" id="WP_047231038.1">
    <property type="nucleotide sequence ID" value="NZ_JNBQ01000001.1"/>
</dbReference>
<evidence type="ECO:0000313" key="3">
    <source>
        <dbReference type="Proteomes" id="UP000035265"/>
    </source>
</evidence>
<reference evidence="2 3" key="1">
    <citation type="submission" date="2014-05" db="EMBL/GenBank/DDBJ databases">
        <title>Cellulosimicrobium funkei U11 genome.</title>
        <authorList>
            <person name="Hu C."/>
            <person name="Gong Y."/>
            <person name="Wan W."/>
            <person name="Jiang M."/>
        </authorList>
    </citation>
    <scope>NUCLEOTIDE SEQUENCE [LARGE SCALE GENOMIC DNA]</scope>
    <source>
        <strain evidence="2 3">U11</strain>
    </source>
</reference>
<protein>
    <recommendedName>
        <fullName evidence="4">DUF1304 domain-containing protein</fullName>
    </recommendedName>
</protein>
<dbReference type="Proteomes" id="UP000035265">
    <property type="component" value="Unassembled WGS sequence"/>
</dbReference>
<dbReference type="EMBL" id="JNBQ01000001">
    <property type="protein sequence ID" value="KLN36573.1"/>
    <property type="molecule type" value="Genomic_DNA"/>
</dbReference>
<keyword evidence="1" id="KW-1133">Transmembrane helix</keyword>
<dbReference type="AlphaFoldDB" id="A0A0H2KTX5"/>
<organism evidence="2 3">
    <name type="scientific">Cellulosimicrobium funkei</name>
    <dbReference type="NCBI Taxonomy" id="264251"/>
    <lineage>
        <taxon>Bacteria</taxon>
        <taxon>Bacillati</taxon>
        <taxon>Actinomycetota</taxon>
        <taxon>Actinomycetes</taxon>
        <taxon>Micrococcales</taxon>
        <taxon>Promicromonosporaceae</taxon>
        <taxon>Cellulosimicrobium</taxon>
    </lineage>
</organism>
<keyword evidence="1" id="KW-0472">Membrane</keyword>
<evidence type="ECO:0008006" key="4">
    <source>
        <dbReference type="Google" id="ProtNLM"/>
    </source>
</evidence>